<dbReference type="STRING" id="35622.SAMN04489764_3617"/>
<dbReference type="EMBL" id="FNKK01000002">
    <property type="protein sequence ID" value="SDR13039.1"/>
    <property type="molecule type" value="Genomic_DNA"/>
</dbReference>
<sequence>MDGTSHLRASDANRERVAELLGQALSTGQLSHEEYSERLDALYQAKTLGELDVLTRDLQLEHVAPASVAGQGADQGTDTLVGIFGGSVRAGRWRARARIRGFAIFGGIQVDMTEAAFDSPVVEVKVFALFGGAEIVPPQGAEVRCEGHGVFGGFDVQGSSEIDPSKPVVVVKGLALFGGVGGKPRKRKSSS</sequence>
<dbReference type="Pfam" id="PF08044">
    <property type="entry name" value="DUF1707"/>
    <property type="match status" value="1"/>
</dbReference>
<dbReference type="InterPro" id="IPR012551">
    <property type="entry name" value="DUF1707_SHOCT-like"/>
</dbReference>
<accession>A0A1H1GIU9</accession>
<dbReference type="Proteomes" id="UP000217103">
    <property type="component" value="Unassembled WGS sequence"/>
</dbReference>
<dbReference type="PANTHER" id="PTHR40763:SF4">
    <property type="entry name" value="DUF1707 DOMAIN-CONTAINING PROTEIN"/>
    <property type="match status" value="1"/>
</dbReference>
<evidence type="ECO:0000259" key="1">
    <source>
        <dbReference type="Pfam" id="PF08044"/>
    </source>
</evidence>
<organism evidence="2 3">
    <name type="scientific">Thermostaphylospora chromogena</name>
    <dbReference type="NCBI Taxonomy" id="35622"/>
    <lineage>
        <taxon>Bacteria</taxon>
        <taxon>Bacillati</taxon>
        <taxon>Actinomycetota</taxon>
        <taxon>Actinomycetes</taxon>
        <taxon>Streptosporangiales</taxon>
        <taxon>Thermomonosporaceae</taxon>
        <taxon>Thermostaphylospora</taxon>
    </lineage>
</organism>
<keyword evidence="3" id="KW-1185">Reference proteome</keyword>
<evidence type="ECO:0000313" key="3">
    <source>
        <dbReference type="Proteomes" id="UP000217103"/>
    </source>
</evidence>
<protein>
    <recommendedName>
        <fullName evidence="1">DUF1707 domain-containing protein</fullName>
    </recommendedName>
</protein>
<name>A0A1H1GIU9_9ACTN</name>
<reference evidence="2 3" key="1">
    <citation type="submission" date="2016-10" db="EMBL/GenBank/DDBJ databases">
        <authorList>
            <person name="de Groot N.N."/>
        </authorList>
    </citation>
    <scope>NUCLEOTIDE SEQUENCE [LARGE SCALE GENOMIC DNA]</scope>
    <source>
        <strain evidence="2 3">DSM 43794</strain>
    </source>
</reference>
<dbReference type="AlphaFoldDB" id="A0A1H1GIU9"/>
<proteinExistence type="predicted"/>
<evidence type="ECO:0000313" key="2">
    <source>
        <dbReference type="EMBL" id="SDR13039.1"/>
    </source>
</evidence>
<gene>
    <name evidence="2" type="ORF">SAMN04489764_3617</name>
</gene>
<dbReference type="PANTHER" id="PTHR40763">
    <property type="entry name" value="MEMBRANE PROTEIN-RELATED"/>
    <property type="match status" value="1"/>
</dbReference>
<feature type="domain" description="DUF1707" evidence="1">
    <location>
        <begin position="7"/>
        <end position="59"/>
    </location>
</feature>